<keyword evidence="1" id="KW-0472">Membrane</keyword>
<dbReference type="STRING" id="13035.Dacsa_3131"/>
<accession>K9YXL3</accession>
<dbReference type="PATRIC" id="fig|13035.3.peg.3548"/>
<dbReference type="HOGENOM" id="CLU_062525_0_0_3"/>
<dbReference type="EMBL" id="CP003944">
    <property type="protein sequence ID" value="AFZ51659.1"/>
    <property type="molecule type" value="Genomic_DNA"/>
</dbReference>
<dbReference type="Pfam" id="PF02517">
    <property type="entry name" value="Rce1-like"/>
    <property type="match status" value="1"/>
</dbReference>
<feature type="domain" description="CAAX prenyl protease 2/Lysostaphin resistance protein A-like" evidence="2">
    <location>
        <begin position="124"/>
        <end position="217"/>
    </location>
</feature>
<dbReference type="PANTHER" id="PTHR39430">
    <property type="entry name" value="MEMBRANE-ASSOCIATED PROTEASE-RELATED"/>
    <property type="match status" value="1"/>
</dbReference>
<feature type="transmembrane region" description="Helical" evidence="1">
    <location>
        <begin position="12"/>
        <end position="36"/>
    </location>
</feature>
<dbReference type="RefSeq" id="WP_015230637.1">
    <property type="nucleotide sequence ID" value="NC_019780.1"/>
</dbReference>
<evidence type="ECO:0000256" key="1">
    <source>
        <dbReference type="SAM" id="Phobius"/>
    </source>
</evidence>
<keyword evidence="1" id="KW-0812">Transmembrane</keyword>
<organism evidence="3 4">
    <name type="scientific">Dactylococcopsis salina (strain PCC 8305)</name>
    <name type="common">Myxobactron salinum</name>
    <dbReference type="NCBI Taxonomy" id="13035"/>
    <lineage>
        <taxon>Bacteria</taxon>
        <taxon>Bacillati</taxon>
        <taxon>Cyanobacteriota</taxon>
        <taxon>Cyanophyceae</taxon>
        <taxon>Nodosilineales</taxon>
        <taxon>Cymatolegaceae</taxon>
        <taxon>Dactylococcopsis</taxon>
    </lineage>
</organism>
<feature type="transmembrane region" description="Helical" evidence="1">
    <location>
        <begin position="180"/>
        <end position="200"/>
    </location>
</feature>
<feature type="transmembrane region" description="Helical" evidence="1">
    <location>
        <begin position="42"/>
        <end position="67"/>
    </location>
</feature>
<dbReference type="InterPro" id="IPR003675">
    <property type="entry name" value="Rce1/LyrA-like_dom"/>
</dbReference>
<reference evidence="3" key="1">
    <citation type="submission" date="2012-04" db="EMBL/GenBank/DDBJ databases">
        <title>Finished genome of Dactylococcopsis salina PCC 8305.</title>
        <authorList>
            <consortium name="US DOE Joint Genome Institute"/>
            <person name="Gugger M."/>
            <person name="Coursin T."/>
            <person name="Rippka R."/>
            <person name="Tandeau De Marsac N."/>
            <person name="Huntemann M."/>
            <person name="Wei C.-L."/>
            <person name="Han J."/>
            <person name="Detter J.C."/>
            <person name="Han C."/>
            <person name="Tapia R."/>
            <person name="Daligault H."/>
            <person name="Chen A."/>
            <person name="Krypides N."/>
            <person name="Mavromatis K."/>
            <person name="Markowitz V."/>
            <person name="Szeto E."/>
            <person name="Ivanova N."/>
            <person name="Ovchinnikova G."/>
            <person name="Pagani I."/>
            <person name="Pati A."/>
            <person name="Goodwin L."/>
            <person name="Peters L."/>
            <person name="Pitluck S."/>
            <person name="Woyke T."/>
            <person name="Kerfeld C."/>
        </authorList>
    </citation>
    <scope>NUCLEOTIDE SEQUENCE [LARGE SCALE GENOMIC DNA]</scope>
    <source>
        <strain evidence="3">PCC 8305</strain>
    </source>
</reference>
<dbReference type="GO" id="GO:0080120">
    <property type="term" value="P:CAAX-box protein maturation"/>
    <property type="evidence" value="ECO:0007669"/>
    <property type="project" value="UniProtKB-ARBA"/>
</dbReference>
<dbReference type="Proteomes" id="UP000010482">
    <property type="component" value="Chromosome"/>
</dbReference>
<proteinExistence type="predicted"/>
<evidence type="ECO:0000313" key="4">
    <source>
        <dbReference type="Proteomes" id="UP000010482"/>
    </source>
</evidence>
<dbReference type="PANTHER" id="PTHR39430:SF1">
    <property type="entry name" value="PROTEASE"/>
    <property type="match status" value="1"/>
</dbReference>
<evidence type="ECO:0000313" key="3">
    <source>
        <dbReference type="EMBL" id="AFZ51659.1"/>
    </source>
</evidence>
<keyword evidence="1" id="KW-1133">Transmembrane helix</keyword>
<protein>
    <submittedName>
        <fullName evidence="3">CAAX amino terminal protease family</fullName>
    </submittedName>
</protein>
<feature type="transmembrane region" description="Helical" evidence="1">
    <location>
        <begin position="207"/>
        <end position="225"/>
    </location>
</feature>
<feature type="transmembrane region" description="Helical" evidence="1">
    <location>
        <begin position="245"/>
        <end position="265"/>
    </location>
</feature>
<keyword evidence="3" id="KW-0378">Hydrolase</keyword>
<gene>
    <name evidence="3" type="ORF">Dacsa_3131</name>
</gene>
<dbReference type="OrthoDB" id="3034706at2"/>
<evidence type="ECO:0000259" key="2">
    <source>
        <dbReference type="Pfam" id="PF02517"/>
    </source>
</evidence>
<dbReference type="GO" id="GO:0006508">
    <property type="term" value="P:proteolysis"/>
    <property type="evidence" value="ECO:0007669"/>
    <property type="project" value="UniProtKB-KW"/>
</dbReference>
<keyword evidence="4" id="KW-1185">Reference proteome</keyword>
<name>K9YXL3_DACS8</name>
<dbReference type="GO" id="GO:0004175">
    <property type="term" value="F:endopeptidase activity"/>
    <property type="evidence" value="ECO:0007669"/>
    <property type="project" value="UniProtKB-ARBA"/>
</dbReference>
<dbReference type="AlphaFoldDB" id="K9YXL3"/>
<keyword evidence="3" id="KW-0645">Protease</keyword>
<dbReference type="eggNOG" id="COG1266">
    <property type="taxonomic scope" value="Bacteria"/>
</dbReference>
<dbReference type="KEGG" id="dsl:Dacsa_3131"/>
<sequence length="277" mass="31071">MSDKFSSFAAPIRIGIFLILLFLTWLPIALSAQFFLGDRPNLLTIITMGWLFILFFILIKAVGKWFYGEHNAYRKIGLFISSQNALELLQGLGIGLSLTFSLFILQGIFGWLNWDNNSLPFWRLILEGSLTGLSVAFAEESFFRGWLLNELERDYSLKIALWTNGIIFAIAHFLKPIPAMIETLPAFPGLLLLGLILGLARRKNQSRLGLSIGLHGGLVWGYYIVDVGELISYTQIVPPAITGIYGNPIAGVMGWLFLFGLILWLKPEKDETRRGSV</sequence>
<feature type="transmembrane region" description="Helical" evidence="1">
    <location>
        <begin position="88"/>
        <end position="109"/>
    </location>
</feature>